<dbReference type="EMBL" id="JACHFL010000030">
    <property type="protein sequence ID" value="MBB5366191.1"/>
    <property type="molecule type" value="Genomic_DNA"/>
</dbReference>
<reference evidence="1 2" key="1">
    <citation type="submission" date="2020-08" db="EMBL/GenBank/DDBJ databases">
        <title>Genomic Encyclopedia of Type Strains, Phase IV (KMG-IV): sequencing the most valuable type-strain genomes for metagenomic binning, comparative biology and taxonomic classification.</title>
        <authorList>
            <person name="Goeker M."/>
        </authorList>
    </citation>
    <scope>NUCLEOTIDE SEQUENCE [LARGE SCALE GENOMIC DNA]</scope>
    <source>
        <strain evidence="1 2">DSM 27939</strain>
    </source>
</reference>
<proteinExistence type="predicted"/>
<evidence type="ECO:0000313" key="2">
    <source>
        <dbReference type="Proteomes" id="UP000552709"/>
    </source>
</evidence>
<comment type="caution">
    <text evidence="1">The sequence shown here is derived from an EMBL/GenBank/DDBJ whole genome shotgun (WGS) entry which is preliminary data.</text>
</comment>
<dbReference type="AlphaFoldDB" id="A0A7W8K2A1"/>
<accession>A0A7W8K2A1</accession>
<gene>
    <name evidence="1" type="ORF">HNQ08_005320</name>
</gene>
<keyword evidence="2" id="KW-1185">Reference proteome</keyword>
<protein>
    <submittedName>
        <fullName evidence="1">Uncharacterized protein</fullName>
    </submittedName>
</protein>
<name>A0A7W8K2A1_9DEIO</name>
<organism evidence="1 2">
    <name type="scientific">Deinococcus humi</name>
    <dbReference type="NCBI Taxonomy" id="662880"/>
    <lineage>
        <taxon>Bacteria</taxon>
        <taxon>Thermotogati</taxon>
        <taxon>Deinococcota</taxon>
        <taxon>Deinococci</taxon>
        <taxon>Deinococcales</taxon>
        <taxon>Deinococcaceae</taxon>
        <taxon>Deinococcus</taxon>
    </lineage>
</organism>
<evidence type="ECO:0000313" key="1">
    <source>
        <dbReference type="EMBL" id="MBB5366191.1"/>
    </source>
</evidence>
<dbReference type="RefSeq" id="WP_229790285.1">
    <property type="nucleotide sequence ID" value="NZ_JACHFL010000030.1"/>
</dbReference>
<sequence>MTGPEERTALADYLGCHEEIRTDAWAAWSAELNPSDWDVAQYWLDVEFIEPCPEHQL</sequence>
<dbReference type="Proteomes" id="UP000552709">
    <property type="component" value="Unassembled WGS sequence"/>
</dbReference>